<proteinExistence type="predicted"/>
<dbReference type="InterPro" id="IPR051161">
    <property type="entry name" value="Mannose-6P_isomerase_type2"/>
</dbReference>
<dbReference type="SUPFAM" id="SSF159283">
    <property type="entry name" value="Guanosine diphospho-D-mannose pyrophosphorylase/mannose-6-phosphate isomerase linker domain"/>
    <property type="match status" value="1"/>
</dbReference>
<dbReference type="PANTHER" id="PTHR46390">
    <property type="entry name" value="MANNOSE-1-PHOSPHATE GUANYLYLTRANSFERASE"/>
    <property type="match status" value="1"/>
</dbReference>
<sequence length="358" mass="40948">MKIIIFAGGVGTRLWPLSRKSFPKQFIKMFNGKSTIELAVRRVKTFGLNNIYISTLNTYVPMVKKYFPKLSRKNIIGEPCLRNVAPAIGYNLVRLRKQGYKGPVAILWADHLIKNEENFVKVLKTGERLVKENPNRIVFVGVKPRFANNNLGWIHTGKIIEPGAYKFIEWMYKPQLDVCTKMFESGEWLWNSGYFIMDLDFALSLYEKYQPKMHKDLVSIERSIGTKKELSTLRSIYPTLEKIHFDNAIAERVSSEQAVVVKADLGEWSDPGTLYALKEALIKKKEDNLVKGNVSSLETKDSLLINDEKSKLLATVGLDGFIVVNTKDVLLVVPKDKVREVSDLIKEIELDKKNKRHL</sequence>
<feature type="domain" description="MannoseP isomerase/GMP-like beta-helix" evidence="2">
    <location>
        <begin position="292"/>
        <end position="347"/>
    </location>
</feature>
<dbReference type="Pfam" id="PF00483">
    <property type="entry name" value="NTP_transferase"/>
    <property type="match status" value="1"/>
</dbReference>
<evidence type="ECO:0008006" key="5">
    <source>
        <dbReference type="Google" id="ProtNLM"/>
    </source>
</evidence>
<dbReference type="InterPro" id="IPR005835">
    <property type="entry name" value="NTP_transferase_dom"/>
</dbReference>
<protein>
    <recommendedName>
        <fullName evidence="5">Nucleotidyl transferase domain-containing protein</fullName>
    </recommendedName>
</protein>
<organism evidence="3 4">
    <name type="scientific">candidate division WWE3 bacterium</name>
    <dbReference type="NCBI Taxonomy" id="2053526"/>
    <lineage>
        <taxon>Bacteria</taxon>
        <taxon>Katanobacteria</taxon>
    </lineage>
</organism>
<dbReference type="AlphaFoldDB" id="A0A7X9HSI7"/>
<reference evidence="3 4" key="1">
    <citation type="journal article" date="2020" name="Biotechnol. Biofuels">
        <title>New insights from the biogas microbiome by comprehensive genome-resolved metagenomics of nearly 1600 species originating from multiple anaerobic digesters.</title>
        <authorList>
            <person name="Campanaro S."/>
            <person name="Treu L."/>
            <person name="Rodriguez-R L.M."/>
            <person name="Kovalovszki A."/>
            <person name="Ziels R.M."/>
            <person name="Maus I."/>
            <person name="Zhu X."/>
            <person name="Kougias P.G."/>
            <person name="Basile A."/>
            <person name="Luo G."/>
            <person name="Schluter A."/>
            <person name="Konstantinidis K.T."/>
            <person name="Angelidaki I."/>
        </authorList>
    </citation>
    <scope>NUCLEOTIDE SEQUENCE [LARGE SCALE GENOMIC DNA]</scope>
    <source>
        <strain evidence="3">AS27yjCOA_202</strain>
    </source>
</reference>
<dbReference type="InterPro" id="IPR054566">
    <property type="entry name" value="ManC/GMP-like_b-helix"/>
</dbReference>
<evidence type="ECO:0000259" key="2">
    <source>
        <dbReference type="Pfam" id="PF22640"/>
    </source>
</evidence>
<dbReference type="GO" id="GO:0009298">
    <property type="term" value="P:GDP-mannose biosynthetic process"/>
    <property type="evidence" value="ECO:0007669"/>
    <property type="project" value="TreeGrafter"/>
</dbReference>
<evidence type="ECO:0000313" key="4">
    <source>
        <dbReference type="Proteomes" id="UP000590542"/>
    </source>
</evidence>
<dbReference type="SUPFAM" id="SSF53448">
    <property type="entry name" value="Nucleotide-diphospho-sugar transferases"/>
    <property type="match status" value="1"/>
</dbReference>
<name>A0A7X9HSI7_UNCKA</name>
<accession>A0A7X9HSI7</accession>
<dbReference type="InterPro" id="IPR029044">
    <property type="entry name" value="Nucleotide-diphossugar_trans"/>
</dbReference>
<dbReference type="Proteomes" id="UP000590542">
    <property type="component" value="Unassembled WGS sequence"/>
</dbReference>
<dbReference type="Gene3D" id="3.90.550.10">
    <property type="entry name" value="Spore Coat Polysaccharide Biosynthesis Protein SpsA, Chain A"/>
    <property type="match status" value="1"/>
</dbReference>
<feature type="domain" description="Nucleotidyl transferase" evidence="1">
    <location>
        <begin position="3"/>
        <end position="281"/>
    </location>
</feature>
<dbReference type="EMBL" id="JAAZNV010000005">
    <property type="protein sequence ID" value="NMB91250.1"/>
    <property type="molecule type" value="Genomic_DNA"/>
</dbReference>
<dbReference type="Pfam" id="PF22640">
    <property type="entry name" value="ManC_GMP_beta-helix"/>
    <property type="match status" value="1"/>
</dbReference>
<dbReference type="GO" id="GO:0004475">
    <property type="term" value="F:mannose-1-phosphate guanylyltransferase (GTP) activity"/>
    <property type="evidence" value="ECO:0007669"/>
    <property type="project" value="TreeGrafter"/>
</dbReference>
<dbReference type="PANTHER" id="PTHR46390:SF1">
    <property type="entry name" value="MANNOSE-1-PHOSPHATE GUANYLYLTRANSFERASE"/>
    <property type="match status" value="1"/>
</dbReference>
<evidence type="ECO:0000259" key="1">
    <source>
        <dbReference type="Pfam" id="PF00483"/>
    </source>
</evidence>
<comment type="caution">
    <text evidence="3">The sequence shown here is derived from an EMBL/GenBank/DDBJ whole genome shotgun (WGS) entry which is preliminary data.</text>
</comment>
<gene>
    <name evidence="3" type="ORF">GYA37_00175</name>
</gene>
<evidence type="ECO:0000313" key="3">
    <source>
        <dbReference type="EMBL" id="NMB91250.1"/>
    </source>
</evidence>